<dbReference type="GO" id="GO:0004100">
    <property type="term" value="F:chitin synthase activity"/>
    <property type="evidence" value="ECO:0007669"/>
    <property type="project" value="UniProtKB-EC"/>
</dbReference>
<dbReference type="EMBL" id="JADWDJ010000018">
    <property type="protein sequence ID" value="KAG5266851.1"/>
    <property type="molecule type" value="Genomic_DNA"/>
</dbReference>
<dbReference type="FunFam" id="3.90.550.10:FF:000139">
    <property type="entry name" value="Chitin synthase 8"/>
    <property type="match status" value="1"/>
</dbReference>
<dbReference type="SUPFAM" id="SSF53448">
    <property type="entry name" value="Nucleotide-diphospho-sugar transferases"/>
    <property type="match status" value="1"/>
</dbReference>
<proteinExistence type="inferred from homology"/>
<feature type="transmembrane region" description="Helical" evidence="14">
    <location>
        <begin position="135"/>
        <end position="156"/>
    </location>
</feature>
<evidence type="ECO:0000256" key="14">
    <source>
        <dbReference type="SAM" id="Phobius"/>
    </source>
</evidence>
<feature type="transmembrane region" description="Helical" evidence="14">
    <location>
        <begin position="654"/>
        <end position="683"/>
    </location>
</feature>
<evidence type="ECO:0000256" key="4">
    <source>
        <dbReference type="ARBA" id="ARBA00022676"/>
    </source>
</evidence>
<keyword evidence="9 14" id="KW-0472">Membrane</keyword>
<evidence type="ECO:0000256" key="3">
    <source>
        <dbReference type="ARBA" id="ARBA00022475"/>
    </source>
</evidence>
<dbReference type="CDD" id="cd04190">
    <property type="entry name" value="Chitin_synth_C"/>
    <property type="match status" value="1"/>
</dbReference>
<evidence type="ECO:0000256" key="5">
    <source>
        <dbReference type="ARBA" id="ARBA00022679"/>
    </source>
</evidence>
<organism evidence="15 16">
    <name type="scientific">Alosa alosa</name>
    <name type="common">allis shad</name>
    <dbReference type="NCBI Taxonomy" id="278164"/>
    <lineage>
        <taxon>Eukaryota</taxon>
        <taxon>Metazoa</taxon>
        <taxon>Chordata</taxon>
        <taxon>Craniata</taxon>
        <taxon>Vertebrata</taxon>
        <taxon>Euteleostomi</taxon>
        <taxon>Actinopterygii</taxon>
        <taxon>Neopterygii</taxon>
        <taxon>Teleostei</taxon>
        <taxon>Clupei</taxon>
        <taxon>Clupeiformes</taxon>
        <taxon>Clupeoidei</taxon>
        <taxon>Clupeidae</taxon>
        <taxon>Alosa</taxon>
    </lineage>
</organism>
<feature type="transmembrane region" description="Helical" evidence="14">
    <location>
        <begin position="773"/>
        <end position="797"/>
    </location>
</feature>
<evidence type="ECO:0000256" key="1">
    <source>
        <dbReference type="ARBA" id="ARBA00004651"/>
    </source>
</evidence>
<dbReference type="PANTHER" id="PTHR22914">
    <property type="entry name" value="CHITIN SYNTHASE"/>
    <property type="match status" value="1"/>
</dbReference>
<evidence type="ECO:0000256" key="6">
    <source>
        <dbReference type="ARBA" id="ARBA00022692"/>
    </source>
</evidence>
<comment type="subcellular location">
    <subcellularLocation>
        <location evidence="1">Cell membrane</location>
        <topology evidence="1">Multi-pass membrane protein</topology>
    </subcellularLocation>
</comment>
<evidence type="ECO:0000256" key="13">
    <source>
        <dbReference type="SAM" id="MobiDB-lite"/>
    </source>
</evidence>
<evidence type="ECO:0000256" key="9">
    <source>
        <dbReference type="ARBA" id="ARBA00023136"/>
    </source>
</evidence>
<dbReference type="GO" id="GO:0006031">
    <property type="term" value="P:chitin biosynthetic process"/>
    <property type="evidence" value="ECO:0007669"/>
    <property type="project" value="TreeGrafter"/>
</dbReference>
<keyword evidence="4" id="KW-0328">Glycosyltransferase</keyword>
<evidence type="ECO:0000256" key="8">
    <source>
        <dbReference type="ARBA" id="ARBA00023054"/>
    </source>
</evidence>
<keyword evidence="16" id="KW-1185">Reference proteome</keyword>
<dbReference type="EC" id="2.4.1.16" evidence="2"/>
<evidence type="ECO:0000313" key="15">
    <source>
        <dbReference type="EMBL" id="KAG5266851.1"/>
    </source>
</evidence>
<dbReference type="PANTHER" id="PTHR22914:SF42">
    <property type="entry name" value="CHITIN SYNTHASE"/>
    <property type="match status" value="1"/>
</dbReference>
<keyword evidence="10" id="KW-0325">Glycoprotein</keyword>
<comment type="catalytic activity">
    <reaction evidence="12">
        <text>[(1-&gt;4)-N-acetyl-beta-D-glucosaminyl](n) + UDP-N-acetyl-alpha-D-glucosamine = [(1-&gt;4)-N-acetyl-beta-D-glucosaminyl](n+1) + UDP + H(+)</text>
        <dbReference type="Rhea" id="RHEA:16637"/>
        <dbReference type="Rhea" id="RHEA-COMP:9593"/>
        <dbReference type="Rhea" id="RHEA-COMP:9595"/>
        <dbReference type="ChEBI" id="CHEBI:15378"/>
        <dbReference type="ChEBI" id="CHEBI:17029"/>
        <dbReference type="ChEBI" id="CHEBI:57705"/>
        <dbReference type="ChEBI" id="CHEBI:58223"/>
        <dbReference type="EC" id="2.4.1.16"/>
    </reaction>
</comment>
<gene>
    <name evidence="15" type="ORF">AALO_G00236940</name>
</gene>
<keyword evidence="8" id="KW-0175">Coiled coil</keyword>
<keyword evidence="7 14" id="KW-1133">Transmembrane helix</keyword>
<keyword evidence="3" id="KW-1003">Cell membrane</keyword>
<dbReference type="Proteomes" id="UP000823561">
    <property type="component" value="Chromosome 18"/>
</dbReference>
<evidence type="ECO:0000313" key="16">
    <source>
        <dbReference type="Proteomes" id="UP000823561"/>
    </source>
</evidence>
<feature type="transmembrane region" description="Helical" evidence="14">
    <location>
        <begin position="57"/>
        <end position="84"/>
    </location>
</feature>
<dbReference type="InterPro" id="IPR004835">
    <property type="entry name" value="Chitin_synth"/>
</dbReference>
<comment type="caution">
    <text evidence="15">The sequence shown here is derived from an EMBL/GenBank/DDBJ whole genome shotgun (WGS) entry which is preliminary data.</text>
</comment>
<reference evidence="15" key="1">
    <citation type="submission" date="2020-10" db="EMBL/GenBank/DDBJ databases">
        <title>Chromosome-scale genome assembly of the Allis shad, Alosa alosa.</title>
        <authorList>
            <person name="Margot Z."/>
            <person name="Christophe K."/>
            <person name="Cabau C."/>
            <person name="Louis A."/>
            <person name="Berthelot C."/>
            <person name="Parey E."/>
            <person name="Roest Crollius H."/>
            <person name="Montfort J."/>
            <person name="Robinson-Rechavi M."/>
            <person name="Bucao C."/>
            <person name="Bouchez O."/>
            <person name="Gislard M."/>
            <person name="Lluch J."/>
            <person name="Milhes M."/>
            <person name="Lampietro C."/>
            <person name="Lopez Roques C."/>
            <person name="Donnadieu C."/>
            <person name="Braasch I."/>
            <person name="Desvignes T."/>
            <person name="Postlethwait J."/>
            <person name="Bobe J."/>
            <person name="Guiguen Y."/>
        </authorList>
    </citation>
    <scope>NUCLEOTIDE SEQUENCE</scope>
    <source>
        <strain evidence="15">M-15738</strain>
        <tissue evidence="15">Blood</tissue>
    </source>
</reference>
<comment type="similarity">
    <text evidence="11">Belongs to the chitin synthase family. Class IV subfamily.</text>
</comment>
<feature type="transmembrane region" description="Helical" evidence="14">
    <location>
        <begin position="749"/>
        <end position="766"/>
    </location>
</feature>
<evidence type="ECO:0000256" key="2">
    <source>
        <dbReference type="ARBA" id="ARBA00012543"/>
    </source>
</evidence>
<evidence type="ECO:0000256" key="12">
    <source>
        <dbReference type="ARBA" id="ARBA00048014"/>
    </source>
</evidence>
<evidence type="ECO:0000256" key="10">
    <source>
        <dbReference type="ARBA" id="ARBA00023180"/>
    </source>
</evidence>
<protein>
    <recommendedName>
        <fullName evidence="2">chitin synthase</fullName>
        <ecNumber evidence="2">2.4.1.16</ecNumber>
    </recommendedName>
</protein>
<accession>A0AAV6FYT4</accession>
<keyword evidence="6 14" id="KW-0812">Transmembrane</keyword>
<feature type="transmembrane region" description="Helical" evidence="14">
    <location>
        <begin position="689"/>
        <end position="708"/>
    </location>
</feature>
<feature type="transmembrane region" description="Helical" evidence="14">
    <location>
        <begin position="96"/>
        <end position="115"/>
    </location>
</feature>
<evidence type="ECO:0000256" key="7">
    <source>
        <dbReference type="ARBA" id="ARBA00022989"/>
    </source>
</evidence>
<feature type="region of interest" description="Disordered" evidence="13">
    <location>
        <begin position="858"/>
        <end position="893"/>
    </location>
</feature>
<dbReference type="InterPro" id="IPR029044">
    <property type="entry name" value="Nucleotide-diphossugar_trans"/>
</dbReference>
<feature type="transmembrane region" description="Helical" evidence="14">
    <location>
        <begin position="953"/>
        <end position="971"/>
    </location>
</feature>
<keyword evidence="5" id="KW-0808">Transferase</keyword>
<evidence type="ECO:0000256" key="11">
    <source>
        <dbReference type="ARBA" id="ARBA00046329"/>
    </source>
</evidence>
<feature type="transmembrane region" description="Helical" evidence="14">
    <location>
        <begin position="227"/>
        <end position="249"/>
    </location>
</feature>
<feature type="transmembrane region" description="Helical" evidence="14">
    <location>
        <begin position="1002"/>
        <end position="1023"/>
    </location>
</feature>
<feature type="transmembrane region" description="Helical" evidence="14">
    <location>
        <begin position="715"/>
        <end position="737"/>
    </location>
</feature>
<dbReference type="AlphaFoldDB" id="A0AAV6FYT4"/>
<sequence>MEEVDMEYLKSGDKEWDMEEDLKLRNTTFRKSWDCAREVPTIQDEQKPRKMLRFVHFLVTSLAGLIMFGLAFLSKSSFLILITITNPDGITISTKPYASLFIGVLLTAPSVLSLLKNTWKISFKDSKTPSRKTLLWVCSIDIVVSLGSAVLALVTMPHFDILTNVMILNSIGILSAVCQNIVAGYNVSDFYTVFFQSIDTFDLIHSDVTHSLCSRPMFYEGDLLGQGLLASCISSWWLGLVLCTIYASFLRISRIQRTRELFGLSLYEAAFIEQSMLLNTKFNISKLKKESIKENEMMTIYLCATMWHETKDEMMKMLISMMRLDKFRPKRNNFKDVSFDAHIYFDDAFQQDDDGNRVVNEYAETLVEVIKEVYTIFIEEDTSTFKETKLLMKQKIIPTTYGGRLQYTLPCGNTLTVHFKDKHRIRHKKRWSQIMYLYYLLGWKLHRKCYQDYESGIGRMTVEENLKKDKRNTYILALDGDTDFQPSAVMLLVDRLRMYPEVGAACGRIHPTGTGPMVWYQKFEYAVGHWLQKSAEHVFGCVLCSPGCFSLFRASALMDDNIMKKYTTTASEAGHYVQYDQGEDRWLCTLLLQQGWRVEYNAASDSYTNAPQEFNEFYNQRRRWGPSTMANTLDLLGSGELTVKKNKSISTLFILYQTLTMGASILGPATVCLMIAGSFSFVFDVSPNWSLVLAIVPPAIYLILCYLLKSNTQITIAAVMSIIYAFLMTASILSIIGDMVEEGTFVTPSGLFFIGIVSMYIITALLHPSEFHLIIYGFLYVLCIPSGYLLLAIYSMVNMNNVSWGTRETAAPKKAGGAAATQTKIEKKTKYEKKCKCCSWNLEFQVNEYEEVKQAVPVSAPQTEPVPDSPKEPLEVKSVSSDPDPDPNPDPDRYWVEQLVKRSGELELERNVLNDDEVQFWKGLQERYLKPLDEDKDQKKRIEKELKELRNKATFVFFICNALWLVATFFLQEIGGSVSIQIPKIYANGTTDRDAKIFIDPIGLMFVIGFALLLSIQFFAMLWHRLQTLIHFIAYQGTESAVFKNNLNKSYENLNNEKNLQHFL</sequence>
<dbReference type="GO" id="GO:0005886">
    <property type="term" value="C:plasma membrane"/>
    <property type="evidence" value="ECO:0007669"/>
    <property type="project" value="UniProtKB-SubCell"/>
</dbReference>
<dbReference type="Pfam" id="PF03142">
    <property type="entry name" value="Chitin_synth_2"/>
    <property type="match status" value="1"/>
</dbReference>
<name>A0AAV6FYT4_9TELE</name>